<organism evidence="1 2">
    <name type="scientific">Seiridium cardinale</name>
    <dbReference type="NCBI Taxonomy" id="138064"/>
    <lineage>
        <taxon>Eukaryota</taxon>
        <taxon>Fungi</taxon>
        <taxon>Dikarya</taxon>
        <taxon>Ascomycota</taxon>
        <taxon>Pezizomycotina</taxon>
        <taxon>Sordariomycetes</taxon>
        <taxon>Xylariomycetidae</taxon>
        <taxon>Amphisphaeriales</taxon>
        <taxon>Sporocadaceae</taxon>
        <taxon>Seiridium</taxon>
    </lineage>
</organism>
<reference evidence="1 2" key="1">
    <citation type="submission" date="2024-02" db="EMBL/GenBank/DDBJ databases">
        <title>First draft genome assembly of two strains of Seiridium cardinale.</title>
        <authorList>
            <person name="Emiliani G."/>
            <person name="Scali E."/>
        </authorList>
    </citation>
    <scope>NUCLEOTIDE SEQUENCE [LARGE SCALE GENOMIC DNA]</scope>
    <source>
        <strain evidence="1 2">BM-138-000479</strain>
    </source>
</reference>
<accession>A0ABR2X758</accession>
<sequence>MDSESPAHIRLRTLCGICGGRLSTHEDFVPLISNDATGSHFRFGNDASLAFPPGTNLTIQDKSLSLHADCLKLFEEECKAEDALDRMRMAAICRRPWIGAPDLRLDGHKDLGVEVVHEKAESLGIYRLRLLPLELLRMIQGYSEFAIFWRYISIVSFARQFSVAPATTDLSPPIRSIPLGDISVWTRGEEPKLLQSPDHLPFVRLTLDCRGIRQIERLPRQPPYQSACSSDLAFIVEKMSDVEDVTIQLKYNISYLKLPTNCRGLNVWDVPSPPALEDWVFCGHLNRSMQIRTIDLRDVTGLTFIYASGKVHGIYAHTPARSLPDEVLTDLLRRFPKRLVCTYLPISKNDEVIAFGVRSRRHGSTFSVQRPSFLIRMKLAGDVYLGPGDSYQLGDRRDIILSQVPPRLLMYNIPDRGPVTVFGTYSQGRHNDNPFVPFHWPGYETHTKLFGNFSSALLQDVTHIQVLIDRESRNCRGIIFDYKNGAQRAVGNCRQGVDIAESYSNPTRICYRYLTYSFSPDMSARDEMVRVESGSDSTHCHEEEGWVCRGLEGNLKFWVSDVQSTIRIDMEGEHESV</sequence>
<keyword evidence="2" id="KW-1185">Reference proteome</keyword>
<evidence type="ECO:0000313" key="2">
    <source>
        <dbReference type="Proteomes" id="UP001465668"/>
    </source>
</evidence>
<dbReference type="EMBL" id="JARVKM010000117">
    <property type="protein sequence ID" value="KAK9769614.1"/>
    <property type="molecule type" value="Genomic_DNA"/>
</dbReference>
<name>A0ABR2X758_9PEZI</name>
<dbReference type="Proteomes" id="UP001465668">
    <property type="component" value="Unassembled WGS sequence"/>
</dbReference>
<evidence type="ECO:0000313" key="1">
    <source>
        <dbReference type="EMBL" id="KAK9769614.1"/>
    </source>
</evidence>
<protein>
    <submittedName>
        <fullName evidence="1">Heterokaryon incompatibility domain-containing protein</fullName>
    </submittedName>
</protein>
<comment type="caution">
    <text evidence="1">The sequence shown here is derived from an EMBL/GenBank/DDBJ whole genome shotgun (WGS) entry which is preliminary data.</text>
</comment>
<gene>
    <name evidence="1" type="ORF">SCAR479_13733</name>
</gene>
<proteinExistence type="predicted"/>